<dbReference type="InterPro" id="IPR019223">
    <property type="entry name" value="DUF2147"/>
</dbReference>
<dbReference type="PANTHER" id="PTHR36919:SF2">
    <property type="entry name" value="BLL6627 PROTEIN"/>
    <property type="match status" value="1"/>
</dbReference>
<dbReference type="Pfam" id="PF09917">
    <property type="entry name" value="DUF2147"/>
    <property type="match status" value="1"/>
</dbReference>
<dbReference type="RefSeq" id="WP_049833998.1">
    <property type="nucleotide sequence ID" value="NZ_CP012160.1"/>
</dbReference>
<dbReference type="Proteomes" id="UP000067444">
    <property type="component" value="Chromosome"/>
</dbReference>
<dbReference type="STRING" id="1458307.OSB_10700"/>
<evidence type="ECO:0000313" key="1">
    <source>
        <dbReference type="EMBL" id="AKS45627.1"/>
    </source>
</evidence>
<dbReference type="KEGG" id="otm:OSB_10700"/>
<organism evidence="1 2">
    <name type="scientific">Octadecabacter temperatus</name>
    <dbReference type="NCBI Taxonomy" id="1458307"/>
    <lineage>
        <taxon>Bacteria</taxon>
        <taxon>Pseudomonadati</taxon>
        <taxon>Pseudomonadota</taxon>
        <taxon>Alphaproteobacteria</taxon>
        <taxon>Rhodobacterales</taxon>
        <taxon>Roseobacteraceae</taxon>
        <taxon>Octadecabacter</taxon>
    </lineage>
</organism>
<dbReference type="PATRIC" id="fig|1458307.3.peg.1084"/>
<dbReference type="PANTHER" id="PTHR36919">
    <property type="entry name" value="BLR1215 PROTEIN"/>
    <property type="match status" value="1"/>
</dbReference>
<keyword evidence="2" id="KW-1185">Reference proteome</keyword>
<dbReference type="OrthoDB" id="9811671at2"/>
<reference evidence="1 2" key="1">
    <citation type="journal article" date="2015" name="Genome Announc.">
        <title>Closed Genome Sequence of Octadecabacter temperatus SB1, the First Mesophilic Species of the Genus Octadecabacter.</title>
        <authorList>
            <person name="Voget S."/>
            <person name="Billerbeck S."/>
            <person name="Simon M."/>
            <person name="Daniel R."/>
        </authorList>
    </citation>
    <scope>NUCLEOTIDE SEQUENCE [LARGE SCALE GENOMIC DNA]</scope>
    <source>
        <strain evidence="1 2">SB1</strain>
    </source>
</reference>
<dbReference type="Gene3D" id="2.40.128.520">
    <property type="match status" value="1"/>
</dbReference>
<proteinExistence type="predicted"/>
<dbReference type="EMBL" id="CP012160">
    <property type="protein sequence ID" value="AKS45627.1"/>
    <property type="molecule type" value="Genomic_DNA"/>
</dbReference>
<sequence>MKTFALTLAAVVGFAGAAAADPLEGNWRTPTDDNGNSGIVQVAPCGAALCGTLVQAFDGSGAAMDSANIGRQIIFDTTPSGGGEYRGQVYSPDRDKTYNSRLTLNGNTLSVSGCVLGICRDGGTWTRN</sequence>
<accession>A0A0K0Y432</accession>
<name>A0A0K0Y432_9RHOB</name>
<evidence type="ECO:0000313" key="2">
    <source>
        <dbReference type="Proteomes" id="UP000067444"/>
    </source>
</evidence>
<dbReference type="AlphaFoldDB" id="A0A0K0Y432"/>
<protein>
    <submittedName>
        <fullName evidence="1">Uncharacterized protein</fullName>
    </submittedName>
</protein>
<gene>
    <name evidence="1" type="ORF">OSB_10700</name>
</gene>